<protein>
    <submittedName>
        <fullName evidence="2">NADH dehydrogenase subunit 4L</fullName>
    </submittedName>
</protein>
<dbReference type="Gene3D" id="1.10.287.3510">
    <property type="match status" value="1"/>
</dbReference>
<evidence type="ECO:0000256" key="1">
    <source>
        <dbReference type="SAM" id="Phobius"/>
    </source>
</evidence>
<accession>A0A0A0QA57</accession>
<feature type="transmembrane region" description="Helical" evidence="1">
    <location>
        <begin position="56"/>
        <end position="77"/>
    </location>
</feature>
<evidence type="ECO:0000313" key="2">
    <source>
        <dbReference type="EMBL" id="AII19519.1"/>
    </source>
</evidence>
<dbReference type="CTD" id="4539"/>
<name>A0A0A0QA57_MACCH</name>
<geneLocation type="mitochondrion" evidence="2"/>
<dbReference type="EMBL" id="KJ754823">
    <property type="protein sequence ID" value="AII19519.1"/>
    <property type="molecule type" value="Genomic_DNA"/>
</dbReference>
<proteinExistence type="predicted"/>
<dbReference type="AlphaFoldDB" id="A0A0A0QA57"/>
<feature type="transmembrane region" description="Helical" evidence="1">
    <location>
        <begin position="6"/>
        <end position="26"/>
    </location>
</feature>
<keyword evidence="1" id="KW-1133">Transmembrane helix</keyword>
<gene>
    <name evidence="2" type="primary">ND4L</name>
</gene>
<keyword evidence="1" id="KW-0472">Membrane</keyword>
<dbReference type="GeneID" id="22158124"/>
<feature type="transmembrane region" description="Helical" evidence="1">
    <location>
        <begin position="33"/>
        <end position="50"/>
    </location>
</feature>
<dbReference type="RefSeq" id="YP_009104590.1">
    <property type="nucleotide sequence ID" value="NC_025510.1"/>
</dbReference>
<organism evidence="2">
    <name type="scientific">Mactra chinensis</name>
    <name type="common">Sunray surf clam</name>
    <dbReference type="NCBI Taxonomy" id="339787"/>
    <lineage>
        <taxon>Eukaryota</taxon>
        <taxon>Metazoa</taxon>
        <taxon>Spiralia</taxon>
        <taxon>Lophotrochozoa</taxon>
        <taxon>Mollusca</taxon>
        <taxon>Bivalvia</taxon>
        <taxon>Autobranchia</taxon>
        <taxon>Heteroconchia</taxon>
        <taxon>Euheterodonta</taxon>
        <taxon>Imparidentia</taxon>
        <taxon>Neoheterodontei</taxon>
        <taxon>Venerida</taxon>
        <taxon>Mactroidea</taxon>
        <taxon>Mactridae</taxon>
        <taxon>Mactra</taxon>
    </lineage>
</organism>
<sequence>MCLVSSVFILFFGVLFLFSVKCHFLSVLVVLEAFNVALFLIGSFFVMSGFNSYGPYFLIFFLVFGVVEIVIGFSLLVSGSRSVSRVGVKSYSFMGF</sequence>
<reference evidence="2" key="1">
    <citation type="journal article" date="2014" name="Comp. Biochem. Physiol. Part D Genomics Proteomics">
        <title>Comparative mitogenomic analysis reveals cryptic species: A case study in Mactridae (Mollusca: Bivalvia).</title>
        <authorList>
            <person name="Shen X."/>
            <person name="Meng X.P."/>
            <person name="Chu K.H."/>
            <person name="Zhao N.N."/>
            <person name="Tian M."/>
            <person name="Liang M."/>
            <person name="Hao J."/>
        </authorList>
    </citation>
    <scope>NUCLEOTIDE SEQUENCE</scope>
</reference>
<keyword evidence="1" id="KW-0812">Transmembrane</keyword>
<keyword evidence="2" id="KW-0496">Mitochondrion</keyword>